<feature type="binding site" evidence="12">
    <location>
        <position position="280"/>
    </location>
    <ligand>
        <name>K(+)</name>
        <dbReference type="ChEBI" id="CHEBI:29103"/>
    </ligand>
</feature>
<dbReference type="GO" id="GO:0005524">
    <property type="term" value="F:ATP binding"/>
    <property type="evidence" value="ECO:0007669"/>
    <property type="project" value="UniProtKB-UniRule"/>
</dbReference>
<comment type="catalytic activity">
    <reaction evidence="12">
        <text>D-ribose + ATP = D-ribose 5-phosphate + ADP + H(+)</text>
        <dbReference type="Rhea" id="RHEA:13697"/>
        <dbReference type="ChEBI" id="CHEBI:15378"/>
        <dbReference type="ChEBI" id="CHEBI:30616"/>
        <dbReference type="ChEBI" id="CHEBI:47013"/>
        <dbReference type="ChEBI" id="CHEBI:78346"/>
        <dbReference type="ChEBI" id="CHEBI:456216"/>
        <dbReference type="EC" id="2.7.1.15"/>
    </reaction>
</comment>
<dbReference type="InterPro" id="IPR002173">
    <property type="entry name" value="Carboh/pur_kinase_PfkB_CS"/>
</dbReference>
<keyword evidence="12" id="KW-0963">Cytoplasm</keyword>
<comment type="caution">
    <text evidence="12">Lacks conserved residue(s) required for the propagation of feature annotation.</text>
</comment>
<comment type="activity regulation">
    <text evidence="12">Activated by a monovalent cation that binds near, but not in, the active site. The most likely occupant of the site in vivo is potassium. Ion binding induces a conformational change that may alter substrate affinity.</text>
</comment>
<dbReference type="RefSeq" id="WP_132922104.1">
    <property type="nucleotide sequence ID" value="NZ_SJOI01000001.1"/>
</dbReference>
<feature type="binding site" evidence="12">
    <location>
        <begin position="12"/>
        <end position="14"/>
    </location>
    <ligand>
        <name>substrate</name>
    </ligand>
</feature>
<feature type="binding site" evidence="12">
    <location>
        <begin position="40"/>
        <end position="44"/>
    </location>
    <ligand>
        <name>substrate</name>
    </ligand>
</feature>
<accession>A0A4R1N7F1</accession>
<dbReference type="GO" id="GO:0019303">
    <property type="term" value="P:D-ribose catabolic process"/>
    <property type="evidence" value="ECO:0007669"/>
    <property type="project" value="UniProtKB-UniRule"/>
</dbReference>
<dbReference type="PROSITE" id="PS00583">
    <property type="entry name" value="PFKB_KINASES_1"/>
    <property type="match status" value="1"/>
</dbReference>
<keyword evidence="4 12" id="KW-0808">Transferase</keyword>
<evidence type="ECO:0000256" key="2">
    <source>
        <dbReference type="ARBA" id="ARBA00012035"/>
    </source>
</evidence>
<dbReference type="GO" id="GO:0004747">
    <property type="term" value="F:ribokinase activity"/>
    <property type="evidence" value="ECO:0007669"/>
    <property type="project" value="UniProtKB-UniRule"/>
</dbReference>
<comment type="similarity">
    <text evidence="12">Belongs to the carbohydrate kinase PfkB family. Ribokinase subfamily.</text>
</comment>
<feature type="binding site" evidence="12">
    <location>
        <begin position="217"/>
        <end position="222"/>
    </location>
    <ligand>
        <name>ATP</name>
        <dbReference type="ChEBI" id="CHEBI:30616"/>
    </ligand>
</feature>
<dbReference type="SUPFAM" id="SSF53613">
    <property type="entry name" value="Ribokinase-like"/>
    <property type="match status" value="1"/>
</dbReference>
<dbReference type="InterPro" id="IPR011877">
    <property type="entry name" value="Ribokinase"/>
</dbReference>
<feature type="binding site" evidence="12">
    <location>
        <position position="283"/>
    </location>
    <ligand>
        <name>K(+)</name>
        <dbReference type="ChEBI" id="CHEBI:29103"/>
    </ligand>
</feature>
<dbReference type="EC" id="2.7.1.15" evidence="2 12"/>
<feature type="binding site" evidence="12">
    <location>
        <position position="244"/>
    </location>
    <ligand>
        <name>K(+)</name>
        <dbReference type="ChEBI" id="CHEBI:29103"/>
    </ligand>
</feature>
<keyword evidence="7 12" id="KW-0418">Kinase</keyword>
<evidence type="ECO:0000256" key="8">
    <source>
        <dbReference type="ARBA" id="ARBA00022840"/>
    </source>
</evidence>
<feature type="binding site" evidence="12">
    <location>
        <position position="246"/>
    </location>
    <ligand>
        <name>K(+)</name>
        <dbReference type="ChEBI" id="CHEBI:29103"/>
    </ligand>
</feature>
<comment type="subcellular location">
    <subcellularLocation>
        <location evidence="12">Cytoplasm</location>
    </subcellularLocation>
</comment>
<dbReference type="Proteomes" id="UP000294555">
    <property type="component" value="Unassembled WGS sequence"/>
</dbReference>
<keyword evidence="15" id="KW-1185">Reference proteome</keyword>
<evidence type="ECO:0000256" key="5">
    <source>
        <dbReference type="ARBA" id="ARBA00022723"/>
    </source>
</evidence>
<evidence type="ECO:0000256" key="4">
    <source>
        <dbReference type="ARBA" id="ARBA00022679"/>
    </source>
</evidence>
<feature type="binding site" evidence="12">
    <location>
        <begin position="249"/>
        <end position="250"/>
    </location>
    <ligand>
        <name>ATP</name>
        <dbReference type="ChEBI" id="CHEBI:30616"/>
    </ligand>
</feature>
<keyword evidence="9 12" id="KW-0460">Magnesium</keyword>
<protein>
    <recommendedName>
        <fullName evidence="3 12">Ribokinase</fullName>
        <shortName evidence="12">RK</shortName>
        <ecNumber evidence="2 12">2.7.1.15</ecNumber>
    </recommendedName>
</protein>
<dbReference type="PANTHER" id="PTHR10584:SF166">
    <property type="entry name" value="RIBOKINASE"/>
    <property type="match status" value="1"/>
</dbReference>
<proteinExistence type="inferred from homology"/>
<dbReference type="OrthoDB" id="63083at2"/>
<keyword evidence="10 12" id="KW-0630">Potassium</keyword>
<gene>
    <name evidence="12" type="primary">rbsK</name>
    <name evidence="14" type="ORF">EZJ58_1273</name>
</gene>
<feature type="binding site" evidence="12">
    <location>
        <position position="289"/>
    </location>
    <ligand>
        <name>K(+)</name>
        <dbReference type="ChEBI" id="CHEBI:29103"/>
    </ligand>
</feature>
<evidence type="ECO:0000256" key="7">
    <source>
        <dbReference type="ARBA" id="ARBA00022777"/>
    </source>
</evidence>
<dbReference type="InterPro" id="IPR002139">
    <property type="entry name" value="Ribo/fructo_kinase"/>
</dbReference>
<evidence type="ECO:0000256" key="3">
    <source>
        <dbReference type="ARBA" id="ARBA00016943"/>
    </source>
</evidence>
<keyword evidence="8 12" id="KW-0067">ATP-binding</keyword>
<evidence type="ECO:0000313" key="14">
    <source>
        <dbReference type="EMBL" id="TCL03214.1"/>
    </source>
</evidence>
<evidence type="ECO:0000259" key="13">
    <source>
        <dbReference type="Pfam" id="PF00294"/>
    </source>
</evidence>
<dbReference type="GO" id="GO:0046872">
    <property type="term" value="F:metal ion binding"/>
    <property type="evidence" value="ECO:0007669"/>
    <property type="project" value="UniProtKB-KW"/>
</dbReference>
<dbReference type="InterPro" id="IPR011611">
    <property type="entry name" value="PfkB_dom"/>
</dbReference>
<evidence type="ECO:0000256" key="11">
    <source>
        <dbReference type="ARBA" id="ARBA00023277"/>
    </source>
</evidence>
<feature type="binding site" evidence="12">
    <location>
        <position position="137"/>
    </location>
    <ligand>
        <name>substrate</name>
    </ligand>
</feature>
<feature type="binding site" evidence="12">
    <location>
        <position position="285"/>
    </location>
    <ligand>
        <name>K(+)</name>
        <dbReference type="ChEBI" id="CHEBI:29103"/>
    </ligand>
</feature>
<name>A0A4R1N7F1_9GAMM</name>
<comment type="function">
    <text evidence="12">Catalyzes the phosphorylation of ribose at O-5 in a reaction requiring ATP and magnesium. The resulting D-ribose-5-phosphate can then be used either for sythesis of nucleotides, histidine, and tryptophan, or as a component of the pentose phosphate pathway.</text>
</comment>
<evidence type="ECO:0000256" key="6">
    <source>
        <dbReference type="ARBA" id="ARBA00022741"/>
    </source>
</evidence>
<dbReference type="Gene3D" id="3.40.1190.20">
    <property type="match status" value="1"/>
</dbReference>
<dbReference type="PRINTS" id="PR00990">
    <property type="entry name" value="RIBOKINASE"/>
</dbReference>
<dbReference type="EMBL" id="SJOI01000001">
    <property type="protein sequence ID" value="TCL03214.1"/>
    <property type="molecule type" value="Genomic_DNA"/>
</dbReference>
<keyword evidence="5 12" id="KW-0479">Metal-binding</keyword>
<evidence type="ECO:0000313" key="15">
    <source>
        <dbReference type="Proteomes" id="UP000294555"/>
    </source>
</evidence>
<evidence type="ECO:0000256" key="9">
    <source>
        <dbReference type="ARBA" id="ARBA00022842"/>
    </source>
</evidence>
<dbReference type="HAMAP" id="MF_01987">
    <property type="entry name" value="Ribokinase"/>
    <property type="match status" value="1"/>
</dbReference>
<keyword evidence="6 12" id="KW-0547">Nucleotide-binding</keyword>
<dbReference type="GO" id="GO:0005737">
    <property type="term" value="C:cytoplasm"/>
    <property type="evidence" value="ECO:0007669"/>
    <property type="project" value="UniProtKB-SubCell"/>
</dbReference>
<comment type="similarity">
    <text evidence="1">Belongs to the carbohydrate kinase pfkB family.</text>
</comment>
<dbReference type="InterPro" id="IPR029056">
    <property type="entry name" value="Ribokinase-like"/>
</dbReference>
<feature type="binding site" evidence="12">
    <location>
        <position position="250"/>
    </location>
    <ligand>
        <name>substrate</name>
    </ligand>
</feature>
<dbReference type="PANTHER" id="PTHR10584">
    <property type="entry name" value="SUGAR KINASE"/>
    <property type="match status" value="1"/>
</dbReference>
<evidence type="ECO:0000256" key="1">
    <source>
        <dbReference type="ARBA" id="ARBA00005380"/>
    </source>
</evidence>
<dbReference type="AlphaFoldDB" id="A0A4R1N7F1"/>
<feature type="domain" description="Carbohydrate kinase PfkB" evidence="13">
    <location>
        <begin position="3"/>
        <end position="292"/>
    </location>
</feature>
<dbReference type="Pfam" id="PF00294">
    <property type="entry name" value="PfkB"/>
    <property type="match status" value="1"/>
</dbReference>
<sequence>MKTDVLVVGSLNFDILIKQSRLPFIGETFNGEDLYQMPGGKGGNQAVQCARLGLNVRMVGCVGKDLFGQELIKSLEENHISCFDIKQCGASGLGLVQILQDGNYCSTIIKGANYHLDVRDIKDDFFADAPLVILQSEIPENVVKKVVDRARHHDCIILLNNAPARFIEDEMLSKVDFLVINETEASFMLGYQVNTPEDAFKAAATLKGRVRKSVIITLGEKGSVVISDEVNSHFPAVKCDNVVDATGAGDSYIGALGYGIIKNLPLAESIRFASEVSAYSVQNYGGQGSFPTLEKLQAFPEYS</sequence>
<organism evidence="14 15">
    <name type="scientific">Sodalis ligni</name>
    <dbReference type="NCBI Taxonomy" id="2697027"/>
    <lineage>
        <taxon>Bacteria</taxon>
        <taxon>Pseudomonadati</taxon>
        <taxon>Pseudomonadota</taxon>
        <taxon>Gammaproteobacteria</taxon>
        <taxon>Enterobacterales</taxon>
        <taxon>Bruguierivoracaceae</taxon>
        <taxon>Sodalis</taxon>
    </lineage>
</organism>
<comment type="subunit">
    <text evidence="12">Homodimer.</text>
</comment>
<dbReference type="UniPathway" id="UPA00916">
    <property type="reaction ID" value="UER00889"/>
</dbReference>
<evidence type="ECO:0000256" key="10">
    <source>
        <dbReference type="ARBA" id="ARBA00022958"/>
    </source>
</evidence>
<reference evidence="14 15" key="1">
    <citation type="submission" date="2019-02" db="EMBL/GenBank/DDBJ databases">
        <title>Investigation of anaerobic lignin degradation for improved lignocellulosic biofuels.</title>
        <authorList>
            <person name="Deangelis K."/>
        </authorList>
    </citation>
    <scope>NUCLEOTIDE SEQUENCE [LARGE SCALE GENOMIC DNA]</scope>
    <source>
        <strain evidence="14 15">159R</strain>
    </source>
</reference>
<dbReference type="CDD" id="cd01174">
    <property type="entry name" value="ribokinase"/>
    <property type="match status" value="1"/>
</dbReference>
<comment type="cofactor">
    <cofactor evidence="12">
        <name>Mg(2+)</name>
        <dbReference type="ChEBI" id="CHEBI:18420"/>
    </cofactor>
    <text evidence="12">Requires a divalent cation, most likely magnesium in vivo, as an electrophilic catalyst to aid phosphoryl group transfer. It is the chelate of the metal and the nucleotide that is the actual substrate.</text>
</comment>
<feature type="binding site" evidence="12">
    <location>
        <position position="181"/>
    </location>
    <ligand>
        <name>ATP</name>
        <dbReference type="ChEBI" id="CHEBI:30616"/>
    </ligand>
</feature>
<comment type="caution">
    <text evidence="14">The sequence shown here is derived from an EMBL/GenBank/DDBJ whole genome shotgun (WGS) entry which is preliminary data.</text>
</comment>
<comment type="pathway">
    <text evidence="12">Carbohydrate metabolism; D-ribose degradation; D-ribose 5-phosphate from beta-D-ribopyranose: step 2/2.</text>
</comment>
<feature type="active site" description="Proton acceptor" evidence="12">
    <location>
        <position position="250"/>
    </location>
</feature>
<keyword evidence="11 12" id="KW-0119">Carbohydrate metabolism</keyword>
<evidence type="ECO:0000256" key="12">
    <source>
        <dbReference type="HAMAP-Rule" id="MF_01987"/>
    </source>
</evidence>